<evidence type="ECO:0000256" key="5">
    <source>
        <dbReference type="ARBA" id="ARBA00022763"/>
    </source>
</evidence>
<dbReference type="InterPro" id="IPR036388">
    <property type="entry name" value="WH-like_DNA-bd_sf"/>
</dbReference>
<dbReference type="CDD" id="cd00090">
    <property type="entry name" value="HTH_ARSR"/>
    <property type="match status" value="1"/>
</dbReference>
<evidence type="ECO:0000256" key="7">
    <source>
        <dbReference type="ARBA" id="ARBA00022813"/>
    </source>
</evidence>
<evidence type="ECO:0000256" key="4">
    <source>
        <dbReference type="ARBA" id="ARBA00022705"/>
    </source>
</evidence>
<dbReference type="InterPro" id="IPR039418">
    <property type="entry name" value="LexA-like"/>
</dbReference>
<evidence type="ECO:0000259" key="15">
    <source>
        <dbReference type="Pfam" id="PF00717"/>
    </source>
</evidence>
<dbReference type="GO" id="GO:0006508">
    <property type="term" value="P:proteolysis"/>
    <property type="evidence" value="ECO:0007669"/>
    <property type="project" value="InterPro"/>
</dbReference>
<dbReference type="PANTHER" id="PTHR33516">
    <property type="entry name" value="LEXA REPRESSOR"/>
    <property type="match status" value="1"/>
</dbReference>
<keyword evidence="7 13" id="KW-0068">Autocatalytic cleavage</keyword>
<comment type="catalytic activity">
    <reaction evidence="13">
        <text>Hydrolysis of Ala-|-Gly bond in repressor LexA.</text>
        <dbReference type="EC" id="3.4.21.88"/>
    </reaction>
</comment>
<dbReference type="EC" id="3.4.21.88" evidence="13"/>
<comment type="function">
    <text evidence="13">Represses a number of genes involved in the response to DNA damage (SOS response), including recA and lexA. In the presence of single-stranded DNA, RecA interacts with LexA causing an autocatalytic cleavage which disrupts the DNA-binding part of LexA, leading to derepression of the SOS regulon and eventually DNA repair.</text>
</comment>
<organism evidence="17 18">
    <name type="scientific">Ilumatobacter fluminis</name>
    <dbReference type="NCBI Taxonomy" id="467091"/>
    <lineage>
        <taxon>Bacteria</taxon>
        <taxon>Bacillati</taxon>
        <taxon>Actinomycetota</taxon>
        <taxon>Acidimicrobiia</taxon>
        <taxon>Acidimicrobiales</taxon>
        <taxon>Ilumatobacteraceae</taxon>
        <taxon>Ilumatobacter</taxon>
    </lineage>
</organism>
<evidence type="ECO:0000256" key="6">
    <source>
        <dbReference type="ARBA" id="ARBA00022801"/>
    </source>
</evidence>
<protein>
    <recommendedName>
        <fullName evidence="13">LexA repressor</fullName>
        <ecNumber evidence="13">3.4.21.88</ecNumber>
    </recommendedName>
</protein>
<evidence type="ECO:0000256" key="1">
    <source>
        <dbReference type="ARBA" id="ARBA00007484"/>
    </source>
</evidence>
<dbReference type="NCBIfam" id="TIGR00498">
    <property type="entry name" value="lexA"/>
    <property type="match status" value="1"/>
</dbReference>
<evidence type="ECO:0000256" key="12">
    <source>
        <dbReference type="ARBA" id="ARBA00023236"/>
    </source>
</evidence>
<feature type="site" description="Cleavage; by autolysis" evidence="13">
    <location>
        <begin position="120"/>
        <end position="121"/>
    </location>
</feature>
<dbReference type="AlphaFoldDB" id="A0A4V3EJ64"/>
<dbReference type="FunFam" id="1.10.10.10:FF:000009">
    <property type="entry name" value="LexA repressor"/>
    <property type="match status" value="1"/>
</dbReference>
<dbReference type="PANTHER" id="PTHR33516:SF2">
    <property type="entry name" value="LEXA REPRESSOR-RELATED"/>
    <property type="match status" value="1"/>
</dbReference>
<evidence type="ECO:0000256" key="14">
    <source>
        <dbReference type="RuleBase" id="RU003991"/>
    </source>
</evidence>
<dbReference type="Gene3D" id="1.10.10.10">
    <property type="entry name" value="Winged helix-like DNA-binding domain superfamily/Winged helix DNA-binding domain"/>
    <property type="match status" value="1"/>
</dbReference>
<dbReference type="Proteomes" id="UP000294558">
    <property type="component" value="Unassembled WGS sequence"/>
</dbReference>
<dbReference type="SUPFAM" id="SSF51306">
    <property type="entry name" value="LexA/Signal peptidase"/>
    <property type="match status" value="1"/>
</dbReference>
<keyword evidence="4 13" id="KW-0235">DNA replication</keyword>
<sequence>MRDSEHLSDERVFDLVGERLYDVTMAEKAISRRQREILEFIESQTRDRGFPPSVREIGEAVGLTSPSTVHSHLNTLTKMGYLRRDPTKPRAIEVRWDPNSGVAMERRPVRHVPLVGDVAAGTDVLAQENVEELFPVPTDFTGDGELFMLRVRGESMIDAGILDGDFVIAAQQSTASNGEIVVAGIPGDEATVKTYRREGDQVVLVPANSTMDPMVFGPDEVTIYGRVVTVMRRL</sequence>
<dbReference type="InterPro" id="IPR006199">
    <property type="entry name" value="LexA_DNA-bd_dom"/>
</dbReference>
<dbReference type="Pfam" id="PF01726">
    <property type="entry name" value="LexA_DNA_bind"/>
    <property type="match status" value="1"/>
</dbReference>
<dbReference type="CDD" id="cd06529">
    <property type="entry name" value="S24_LexA-like"/>
    <property type="match status" value="1"/>
</dbReference>
<comment type="similarity">
    <text evidence="1 13 14">Belongs to the peptidase S24 family.</text>
</comment>
<evidence type="ECO:0000313" key="17">
    <source>
        <dbReference type="EMBL" id="TDT17158.1"/>
    </source>
</evidence>
<dbReference type="InterPro" id="IPR006197">
    <property type="entry name" value="Peptidase_S24_LexA"/>
</dbReference>
<keyword evidence="3 13" id="KW-0678">Repressor</keyword>
<evidence type="ECO:0000256" key="10">
    <source>
        <dbReference type="ARBA" id="ARBA00023163"/>
    </source>
</evidence>
<name>A0A4V3EJ64_9ACTN</name>
<reference evidence="17 18" key="1">
    <citation type="submission" date="2019-03" db="EMBL/GenBank/DDBJ databases">
        <title>Sequencing the genomes of 1000 actinobacteria strains.</title>
        <authorList>
            <person name="Klenk H.-P."/>
        </authorList>
    </citation>
    <scope>NUCLEOTIDE SEQUENCE [LARGE SCALE GENOMIC DNA]</scope>
    <source>
        <strain evidence="17 18">DSM 18936</strain>
    </source>
</reference>
<dbReference type="FunFam" id="2.10.109.10:FF:000001">
    <property type="entry name" value="LexA repressor"/>
    <property type="match status" value="1"/>
</dbReference>
<dbReference type="Gene3D" id="2.10.109.10">
    <property type="entry name" value="Umud Fragment, subunit A"/>
    <property type="match status" value="1"/>
</dbReference>
<keyword evidence="5 13" id="KW-0227">DNA damage</keyword>
<evidence type="ECO:0000256" key="13">
    <source>
        <dbReference type="HAMAP-Rule" id="MF_00015"/>
    </source>
</evidence>
<comment type="caution">
    <text evidence="17">The sequence shown here is derived from an EMBL/GenBank/DDBJ whole genome shotgun (WGS) entry which is preliminary data.</text>
</comment>
<dbReference type="InterPro" id="IPR011991">
    <property type="entry name" value="ArsR-like_HTH"/>
</dbReference>
<dbReference type="InterPro" id="IPR036286">
    <property type="entry name" value="LexA/Signal_pep-like_sf"/>
</dbReference>
<evidence type="ECO:0000313" key="18">
    <source>
        <dbReference type="Proteomes" id="UP000294558"/>
    </source>
</evidence>
<gene>
    <name evidence="13" type="primary">lexA</name>
    <name evidence="17" type="ORF">BDK89_2763</name>
</gene>
<dbReference type="GO" id="GO:0045892">
    <property type="term" value="P:negative regulation of DNA-templated transcription"/>
    <property type="evidence" value="ECO:0007669"/>
    <property type="project" value="UniProtKB-UniRule"/>
</dbReference>
<dbReference type="GO" id="GO:0006260">
    <property type="term" value="P:DNA replication"/>
    <property type="evidence" value="ECO:0007669"/>
    <property type="project" value="UniProtKB-UniRule"/>
</dbReference>
<feature type="DNA-binding region" description="H-T-H motif" evidence="13">
    <location>
        <begin position="54"/>
        <end position="74"/>
    </location>
</feature>
<keyword evidence="9 13" id="KW-0238">DNA-binding</keyword>
<dbReference type="HAMAP" id="MF_00015">
    <property type="entry name" value="LexA"/>
    <property type="match status" value="1"/>
</dbReference>
<dbReference type="GO" id="GO:0003677">
    <property type="term" value="F:DNA binding"/>
    <property type="evidence" value="ECO:0007669"/>
    <property type="project" value="UniProtKB-UniRule"/>
</dbReference>
<accession>A0A4V3EJ64</accession>
<comment type="subunit">
    <text evidence="2 13">Homodimer.</text>
</comment>
<dbReference type="GO" id="GO:0004252">
    <property type="term" value="F:serine-type endopeptidase activity"/>
    <property type="evidence" value="ECO:0007669"/>
    <property type="project" value="UniProtKB-UniRule"/>
</dbReference>
<feature type="domain" description="LexA repressor DNA-binding" evidence="16">
    <location>
        <begin position="28"/>
        <end position="91"/>
    </location>
</feature>
<feature type="active site" description="For autocatalytic cleavage activity" evidence="13">
    <location>
        <position position="193"/>
    </location>
</feature>
<keyword evidence="10 13" id="KW-0804">Transcription</keyword>
<dbReference type="SUPFAM" id="SSF46785">
    <property type="entry name" value="Winged helix' DNA-binding domain"/>
    <property type="match status" value="1"/>
</dbReference>
<keyword evidence="12 13" id="KW-0742">SOS response</keyword>
<keyword evidence="18" id="KW-1185">Reference proteome</keyword>
<dbReference type="EMBL" id="SOAU01000001">
    <property type="protein sequence ID" value="TDT17158.1"/>
    <property type="molecule type" value="Genomic_DNA"/>
</dbReference>
<dbReference type="GO" id="GO:0009432">
    <property type="term" value="P:SOS response"/>
    <property type="evidence" value="ECO:0007669"/>
    <property type="project" value="UniProtKB-UniRule"/>
</dbReference>
<dbReference type="Pfam" id="PF00717">
    <property type="entry name" value="Peptidase_S24"/>
    <property type="match status" value="1"/>
</dbReference>
<evidence type="ECO:0000256" key="11">
    <source>
        <dbReference type="ARBA" id="ARBA00023204"/>
    </source>
</evidence>
<feature type="active site" description="For autocatalytic cleavage activity" evidence="13">
    <location>
        <position position="155"/>
    </location>
</feature>
<evidence type="ECO:0000256" key="3">
    <source>
        <dbReference type="ARBA" id="ARBA00022491"/>
    </source>
</evidence>
<dbReference type="InterPro" id="IPR050077">
    <property type="entry name" value="LexA_repressor"/>
</dbReference>
<dbReference type="InterPro" id="IPR036390">
    <property type="entry name" value="WH_DNA-bd_sf"/>
</dbReference>
<dbReference type="GO" id="GO:0006281">
    <property type="term" value="P:DNA repair"/>
    <property type="evidence" value="ECO:0007669"/>
    <property type="project" value="UniProtKB-UniRule"/>
</dbReference>
<feature type="domain" description="Peptidase S24/S26A/S26B/S26C" evidence="15">
    <location>
        <begin position="113"/>
        <end position="228"/>
    </location>
</feature>
<dbReference type="InterPro" id="IPR006200">
    <property type="entry name" value="LexA"/>
</dbReference>
<keyword evidence="8 13" id="KW-0805">Transcription regulation</keyword>
<evidence type="ECO:0000256" key="8">
    <source>
        <dbReference type="ARBA" id="ARBA00023015"/>
    </source>
</evidence>
<keyword evidence="6 13" id="KW-0378">Hydrolase</keyword>
<proteinExistence type="inferred from homology"/>
<evidence type="ECO:0000256" key="2">
    <source>
        <dbReference type="ARBA" id="ARBA00011738"/>
    </source>
</evidence>
<dbReference type="InterPro" id="IPR015927">
    <property type="entry name" value="Peptidase_S24_S26A/B/C"/>
</dbReference>
<evidence type="ECO:0000259" key="16">
    <source>
        <dbReference type="Pfam" id="PF01726"/>
    </source>
</evidence>
<dbReference type="PRINTS" id="PR00726">
    <property type="entry name" value="LEXASERPTASE"/>
</dbReference>
<evidence type="ECO:0000256" key="9">
    <source>
        <dbReference type="ARBA" id="ARBA00023125"/>
    </source>
</evidence>
<keyword evidence="11 13" id="KW-0234">DNA repair</keyword>